<protein>
    <recommendedName>
        <fullName evidence="5">Thioesterase family protein</fullName>
    </recommendedName>
</protein>
<feature type="domain" description="Acyl-CoA thioesterase-like C-terminal" evidence="2">
    <location>
        <begin position="128"/>
        <end position="258"/>
    </location>
</feature>
<keyword evidence="4" id="KW-1185">Reference proteome</keyword>
<dbReference type="InterPro" id="IPR029069">
    <property type="entry name" value="HotDog_dom_sf"/>
</dbReference>
<dbReference type="SUPFAM" id="SSF54637">
    <property type="entry name" value="Thioesterase/thiol ester dehydrase-isomerase"/>
    <property type="match status" value="2"/>
</dbReference>
<name>A8ZS88_DESOH</name>
<evidence type="ECO:0008006" key="5">
    <source>
        <dbReference type="Google" id="ProtNLM"/>
    </source>
</evidence>
<dbReference type="PANTHER" id="PTHR38110:SF1">
    <property type="entry name" value="THIOESTERASE DOMAIN-CONTAINING PROTEIN"/>
    <property type="match status" value="1"/>
</dbReference>
<dbReference type="InterPro" id="IPR052389">
    <property type="entry name" value="Sec_Metab_Biosynth-Assoc"/>
</dbReference>
<sequence length="264" mass="29793">MYSFDRDIALEQQARQLFSATVTPNWSVNRNPDGGYLMALMANGVLQHAEKQWITIFTANFVSRCVPGPVSLAVDLLGTSSRFERWQASLEQEGDTKVFALCTLTDNAVEDPETRYEADPPVLASRQDCLEFPAVPGYTIFEQMDVRLDPACTGWLTSGALTDRSEQKGWIRFKDDRPFDMLSLLLAADAFPPPVLASHGMTAWVPTLEMSVNIRQKPSSPWLRCVFRSRFIHNGIVEEDGQVWDENDRLVAVSRQVSQFRKNT</sequence>
<dbReference type="Pfam" id="PF13622">
    <property type="entry name" value="4HBT_3"/>
    <property type="match status" value="1"/>
</dbReference>
<dbReference type="STRING" id="96561.Dole_0296"/>
<dbReference type="eggNOG" id="COG2050">
    <property type="taxonomic scope" value="Bacteria"/>
</dbReference>
<dbReference type="Pfam" id="PF20789">
    <property type="entry name" value="4HBT_3C"/>
    <property type="match status" value="1"/>
</dbReference>
<dbReference type="KEGG" id="dol:Dole_0296"/>
<dbReference type="AlphaFoldDB" id="A8ZS88"/>
<evidence type="ECO:0000259" key="1">
    <source>
        <dbReference type="Pfam" id="PF13622"/>
    </source>
</evidence>
<dbReference type="HOGENOM" id="CLU_068888_0_0_7"/>
<evidence type="ECO:0000313" key="3">
    <source>
        <dbReference type="EMBL" id="ABW66106.1"/>
    </source>
</evidence>
<dbReference type="Proteomes" id="UP000008561">
    <property type="component" value="Chromosome"/>
</dbReference>
<dbReference type="PANTHER" id="PTHR38110">
    <property type="entry name" value="CHROMOSOME 23, WHOLE GENOME SHOTGUN SEQUENCE"/>
    <property type="match status" value="1"/>
</dbReference>
<dbReference type="InterPro" id="IPR042171">
    <property type="entry name" value="Acyl-CoA_hotdog"/>
</dbReference>
<dbReference type="RefSeq" id="WP_012173725.1">
    <property type="nucleotide sequence ID" value="NC_009943.1"/>
</dbReference>
<dbReference type="Gene3D" id="2.40.160.210">
    <property type="entry name" value="Acyl-CoA thioesterase, double hotdog domain"/>
    <property type="match status" value="1"/>
</dbReference>
<dbReference type="InterPro" id="IPR049450">
    <property type="entry name" value="ACOT8-like_C"/>
</dbReference>
<evidence type="ECO:0000259" key="2">
    <source>
        <dbReference type="Pfam" id="PF20789"/>
    </source>
</evidence>
<dbReference type="EMBL" id="CP000859">
    <property type="protein sequence ID" value="ABW66106.1"/>
    <property type="molecule type" value="Genomic_DNA"/>
</dbReference>
<gene>
    <name evidence="3" type="ordered locus">Dole_0296</name>
</gene>
<evidence type="ECO:0000313" key="4">
    <source>
        <dbReference type="Proteomes" id="UP000008561"/>
    </source>
</evidence>
<accession>A8ZS88</accession>
<proteinExistence type="predicted"/>
<dbReference type="InterPro" id="IPR049449">
    <property type="entry name" value="TesB_ACOT8-like_N"/>
</dbReference>
<dbReference type="OrthoDB" id="5418286at2"/>
<organism evidence="3 4">
    <name type="scientific">Desulfosudis oleivorans (strain DSM 6200 / JCM 39069 / Hxd3)</name>
    <name type="common">Desulfococcus oleovorans</name>
    <dbReference type="NCBI Taxonomy" id="96561"/>
    <lineage>
        <taxon>Bacteria</taxon>
        <taxon>Pseudomonadati</taxon>
        <taxon>Thermodesulfobacteriota</taxon>
        <taxon>Desulfobacteria</taxon>
        <taxon>Desulfobacterales</taxon>
        <taxon>Desulfosudaceae</taxon>
        <taxon>Desulfosudis</taxon>
    </lineage>
</organism>
<feature type="domain" description="Acyl-CoA thioesterase-like N-terminal HotDog" evidence="1">
    <location>
        <begin position="24"/>
        <end position="103"/>
    </location>
</feature>
<reference evidence="3 4" key="1">
    <citation type="submission" date="2007-10" db="EMBL/GenBank/DDBJ databases">
        <title>Complete sequence of Desulfococcus oleovorans Hxd3.</title>
        <authorList>
            <consortium name="US DOE Joint Genome Institute"/>
            <person name="Copeland A."/>
            <person name="Lucas S."/>
            <person name="Lapidus A."/>
            <person name="Barry K."/>
            <person name="Glavina del Rio T."/>
            <person name="Dalin E."/>
            <person name="Tice H."/>
            <person name="Pitluck S."/>
            <person name="Kiss H."/>
            <person name="Brettin T."/>
            <person name="Bruce D."/>
            <person name="Detter J.C."/>
            <person name="Han C."/>
            <person name="Schmutz J."/>
            <person name="Larimer F."/>
            <person name="Land M."/>
            <person name="Hauser L."/>
            <person name="Kyrpides N."/>
            <person name="Kim E."/>
            <person name="Wawrik B."/>
            <person name="Richardson P."/>
        </authorList>
    </citation>
    <scope>NUCLEOTIDE SEQUENCE [LARGE SCALE GENOMIC DNA]</scope>
    <source>
        <strain evidence="4">DSM 6200 / JCM 39069 / Hxd3</strain>
    </source>
</reference>